<dbReference type="Gene3D" id="3.20.20.190">
    <property type="entry name" value="Phosphatidylinositol (PI) phosphodiesterase"/>
    <property type="match status" value="1"/>
</dbReference>
<dbReference type="PANTHER" id="PTHR46211">
    <property type="entry name" value="GLYCEROPHOSPHORYL DIESTER PHOSPHODIESTERASE"/>
    <property type="match status" value="1"/>
</dbReference>
<dbReference type="InterPro" id="IPR030395">
    <property type="entry name" value="GP_PDE_dom"/>
</dbReference>
<protein>
    <submittedName>
        <fullName evidence="3">Glycerophosphodiester phosphodiesterase family protein</fullName>
    </submittedName>
</protein>
<accession>A0ABW0U1U7</accession>
<name>A0ABW0U1U7_9BACL</name>
<keyword evidence="4" id="KW-1185">Reference proteome</keyword>
<dbReference type="InterPro" id="IPR017946">
    <property type="entry name" value="PLC-like_Pdiesterase_TIM-brl"/>
</dbReference>
<evidence type="ECO:0000313" key="3">
    <source>
        <dbReference type="EMBL" id="MFC5604164.1"/>
    </source>
</evidence>
<evidence type="ECO:0000313" key="4">
    <source>
        <dbReference type="Proteomes" id="UP001596071"/>
    </source>
</evidence>
<dbReference type="Pfam" id="PF03009">
    <property type="entry name" value="GDPD"/>
    <property type="match status" value="1"/>
</dbReference>
<gene>
    <name evidence="3" type="ORF">ACFPTP_13120</name>
</gene>
<organism evidence="3 4">
    <name type="scientific">Sporosarcina koreensis</name>
    <dbReference type="NCBI Taxonomy" id="334735"/>
    <lineage>
        <taxon>Bacteria</taxon>
        <taxon>Bacillati</taxon>
        <taxon>Bacillota</taxon>
        <taxon>Bacilli</taxon>
        <taxon>Bacillales</taxon>
        <taxon>Caryophanaceae</taxon>
        <taxon>Sporosarcina</taxon>
    </lineage>
</organism>
<dbReference type="PROSITE" id="PS51257">
    <property type="entry name" value="PROKAR_LIPOPROTEIN"/>
    <property type="match status" value="1"/>
</dbReference>
<keyword evidence="1" id="KW-0732">Signal</keyword>
<feature type="signal peptide" evidence="1">
    <location>
        <begin position="1"/>
        <end position="22"/>
    </location>
</feature>
<dbReference type="SUPFAM" id="SSF51695">
    <property type="entry name" value="PLC-like phosphodiesterases"/>
    <property type="match status" value="1"/>
</dbReference>
<dbReference type="EMBL" id="JBHSNP010000027">
    <property type="protein sequence ID" value="MFC5604164.1"/>
    <property type="molecule type" value="Genomic_DNA"/>
</dbReference>
<comment type="caution">
    <text evidence="3">The sequence shown here is derived from an EMBL/GenBank/DDBJ whole genome shotgun (WGS) entry which is preliminary data.</text>
</comment>
<reference evidence="4" key="1">
    <citation type="journal article" date="2019" name="Int. J. Syst. Evol. Microbiol.">
        <title>The Global Catalogue of Microorganisms (GCM) 10K type strain sequencing project: providing services to taxonomists for standard genome sequencing and annotation.</title>
        <authorList>
            <consortium name="The Broad Institute Genomics Platform"/>
            <consortium name="The Broad Institute Genome Sequencing Center for Infectious Disease"/>
            <person name="Wu L."/>
            <person name="Ma J."/>
        </authorList>
    </citation>
    <scope>NUCLEOTIDE SEQUENCE [LARGE SCALE GENOMIC DNA]</scope>
    <source>
        <strain evidence="4">KACC 11299</strain>
    </source>
</reference>
<evidence type="ECO:0000259" key="2">
    <source>
        <dbReference type="PROSITE" id="PS51704"/>
    </source>
</evidence>
<proteinExistence type="predicted"/>
<dbReference type="PROSITE" id="PS51704">
    <property type="entry name" value="GP_PDE"/>
    <property type="match status" value="1"/>
</dbReference>
<feature type="chain" id="PRO_5046006947" evidence="1">
    <location>
        <begin position="23"/>
        <end position="288"/>
    </location>
</feature>
<dbReference type="RefSeq" id="WP_381445639.1">
    <property type="nucleotide sequence ID" value="NZ_JBHSNP010000027.1"/>
</dbReference>
<dbReference type="Proteomes" id="UP001596071">
    <property type="component" value="Unassembled WGS sequence"/>
</dbReference>
<feature type="domain" description="GP-PDE" evidence="2">
    <location>
        <begin position="30"/>
        <end position="282"/>
    </location>
</feature>
<dbReference type="PANTHER" id="PTHR46211:SF7">
    <property type="entry name" value="GLYCEROPHOSPHODIESTER PHOSPHODIESTERASE"/>
    <property type="match status" value="1"/>
</dbReference>
<evidence type="ECO:0000256" key="1">
    <source>
        <dbReference type="SAM" id="SignalP"/>
    </source>
</evidence>
<sequence length="288" mass="32172">MKKGILLSLLILLSACSTASVAASLPADKFLIIAHRGASAYAPEHSLLSYGLAVQMKADYIELDVHMTKDGELVSMHDPFVHLPDGRKWIAEVDFQELKKVHRESDYDGKLTVSLPEGIDPLRIVSTEEIFSYFQDDVNYYIELKSPASYPGIEEALLGQLREFGLLPLEDAELPKIILQSFDAASLKKVHEQEPAIPLIQLYSAKNETMLTKKQLEKVAEYASGIGMDKSIVTKELVELVHGVDLHVHPFTVNEEQEIRRMIEIGADGIFTDMPDVAVEVLEEERGR</sequence>